<dbReference type="InterPro" id="IPR032710">
    <property type="entry name" value="NTF2-like_dom_sf"/>
</dbReference>
<protein>
    <submittedName>
        <fullName evidence="2">SnoaL-like domain-containing protein</fullName>
    </submittedName>
</protein>
<feature type="domain" description="SnoaL-like" evidence="1">
    <location>
        <begin position="9"/>
        <end position="110"/>
    </location>
</feature>
<proteinExistence type="predicted"/>
<dbReference type="SUPFAM" id="SSF54427">
    <property type="entry name" value="NTF2-like"/>
    <property type="match status" value="1"/>
</dbReference>
<gene>
    <name evidence="2" type="ORF">SAMN05421771_0062</name>
</gene>
<reference evidence="2 3" key="1">
    <citation type="submission" date="2016-10" db="EMBL/GenBank/DDBJ databases">
        <authorList>
            <person name="de Groot N.N."/>
        </authorList>
    </citation>
    <scope>NUCLEOTIDE SEQUENCE [LARGE SCALE GENOMIC DNA]</scope>
    <source>
        <strain evidence="2 3">DSM 21001</strain>
    </source>
</reference>
<dbReference type="OrthoDB" id="1353852at2"/>
<organism evidence="2 3">
    <name type="scientific">Granulicella pectinivorans</name>
    <dbReference type="NCBI Taxonomy" id="474950"/>
    <lineage>
        <taxon>Bacteria</taxon>
        <taxon>Pseudomonadati</taxon>
        <taxon>Acidobacteriota</taxon>
        <taxon>Terriglobia</taxon>
        <taxon>Terriglobales</taxon>
        <taxon>Acidobacteriaceae</taxon>
        <taxon>Granulicella</taxon>
    </lineage>
</organism>
<dbReference type="Pfam" id="PF12680">
    <property type="entry name" value="SnoaL_2"/>
    <property type="match status" value="1"/>
</dbReference>
<dbReference type="InterPro" id="IPR037401">
    <property type="entry name" value="SnoaL-like"/>
</dbReference>
<name>A0A1I6L0E5_9BACT</name>
<dbReference type="Proteomes" id="UP000199024">
    <property type="component" value="Unassembled WGS sequence"/>
</dbReference>
<keyword evidence="3" id="KW-1185">Reference proteome</keyword>
<accession>A0A1I6L0E5</accession>
<dbReference type="AlphaFoldDB" id="A0A1I6L0E5"/>
<dbReference type="STRING" id="474950.SAMN05421771_0062"/>
<dbReference type="RefSeq" id="WP_089835559.1">
    <property type="nucleotide sequence ID" value="NZ_FOZL01000001.1"/>
</dbReference>
<evidence type="ECO:0000313" key="3">
    <source>
        <dbReference type="Proteomes" id="UP000199024"/>
    </source>
</evidence>
<sequence length="131" mass="14329">MADTSTIIAQAYAAFNRRDIDAALALMTHDVSWPRASEGGKVIGKEAIRAYWTRQWSEFDPHVDPLDLSPQESGRIHVRVHQLVKNLQGDLLADGVVVHVFTIAEGLIVAMDLEDEADPNAGPSAAFAHRS</sequence>
<dbReference type="EMBL" id="FOZL01000001">
    <property type="protein sequence ID" value="SFR96924.1"/>
    <property type="molecule type" value="Genomic_DNA"/>
</dbReference>
<dbReference type="Gene3D" id="3.10.450.50">
    <property type="match status" value="1"/>
</dbReference>
<evidence type="ECO:0000313" key="2">
    <source>
        <dbReference type="EMBL" id="SFR96924.1"/>
    </source>
</evidence>
<evidence type="ECO:0000259" key="1">
    <source>
        <dbReference type="Pfam" id="PF12680"/>
    </source>
</evidence>